<comment type="caution">
    <text evidence="3">The sequence shown here is derived from an EMBL/GenBank/DDBJ whole genome shotgun (WGS) entry which is preliminary data.</text>
</comment>
<sequence>MTKTSARHGLLGFAWLGTATLLTVAALEINAPDPQLLQPIERQPSYNAWIPGPHAGRYYVLDPVTGTLILVGLGALASAAPIMRRAMPNTPPATPGRPTQIHAPENAVGRGAVPDEHKPEDPVGHAGPTYAKP</sequence>
<evidence type="ECO:0000256" key="2">
    <source>
        <dbReference type="SAM" id="Phobius"/>
    </source>
</evidence>
<protein>
    <submittedName>
        <fullName evidence="3">Uncharacterized protein</fullName>
    </submittedName>
</protein>
<dbReference type="EMBL" id="VIFK01000567">
    <property type="protein sequence ID" value="TQE92783.1"/>
    <property type="molecule type" value="Genomic_DNA"/>
</dbReference>
<gene>
    <name evidence="3" type="ORF">FKY71_19140</name>
</gene>
<keyword evidence="2" id="KW-0812">Transmembrane</keyword>
<evidence type="ECO:0000313" key="4">
    <source>
        <dbReference type="Proteomes" id="UP000315400"/>
    </source>
</evidence>
<evidence type="ECO:0000256" key="1">
    <source>
        <dbReference type="SAM" id="MobiDB-lite"/>
    </source>
</evidence>
<name>A0A540V9F1_9GAMM</name>
<dbReference type="AlphaFoldDB" id="A0A540V9F1"/>
<evidence type="ECO:0000313" key="3">
    <source>
        <dbReference type="EMBL" id="TQE92783.1"/>
    </source>
</evidence>
<feature type="compositionally biased region" description="Basic and acidic residues" evidence="1">
    <location>
        <begin position="113"/>
        <end position="123"/>
    </location>
</feature>
<organism evidence="3 4">
    <name type="scientific">Spiribacter salinus</name>
    <dbReference type="NCBI Taxonomy" id="1335746"/>
    <lineage>
        <taxon>Bacteria</taxon>
        <taxon>Pseudomonadati</taxon>
        <taxon>Pseudomonadota</taxon>
        <taxon>Gammaproteobacteria</taxon>
        <taxon>Chromatiales</taxon>
        <taxon>Ectothiorhodospiraceae</taxon>
        <taxon>Spiribacter</taxon>
    </lineage>
</organism>
<feature type="transmembrane region" description="Helical" evidence="2">
    <location>
        <begin position="64"/>
        <end position="83"/>
    </location>
</feature>
<keyword evidence="2" id="KW-0472">Membrane</keyword>
<reference evidence="3 4" key="1">
    <citation type="submission" date="2019-06" db="EMBL/GenBank/DDBJ databases">
        <title>Metagenome assembled Genome of Spiribacter salinus SL48-SHIP from the microbial mat of Salt Lake 48 (Novosibirsk region, Russia).</title>
        <authorList>
            <person name="Shipova A."/>
            <person name="Rozanov A.S."/>
            <person name="Bryanskaya A.V."/>
            <person name="Peltek S.E."/>
        </authorList>
    </citation>
    <scope>NUCLEOTIDE SEQUENCE [LARGE SCALE GENOMIC DNA]</scope>
    <source>
        <strain evidence="3">SL48-SHIP-2</strain>
    </source>
</reference>
<keyword evidence="2" id="KW-1133">Transmembrane helix</keyword>
<proteinExistence type="predicted"/>
<dbReference type="Proteomes" id="UP000315400">
    <property type="component" value="Unassembled WGS sequence"/>
</dbReference>
<accession>A0A540V9F1</accession>
<feature type="region of interest" description="Disordered" evidence="1">
    <location>
        <begin position="86"/>
        <end position="133"/>
    </location>
</feature>